<evidence type="ECO:0000259" key="4">
    <source>
        <dbReference type="SMART" id="SM00825"/>
    </source>
</evidence>
<keyword evidence="1" id="KW-0596">Phosphopantetheine</keyword>
<dbReference type="Proteomes" id="UP001232148">
    <property type="component" value="Unassembled WGS sequence"/>
</dbReference>
<proteinExistence type="predicted"/>
<organism evidence="5 6">
    <name type="scientific">Colletotrichum zoysiae</name>
    <dbReference type="NCBI Taxonomy" id="1216348"/>
    <lineage>
        <taxon>Eukaryota</taxon>
        <taxon>Fungi</taxon>
        <taxon>Dikarya</taxon>
        <taxon>Ascomycota</taxon>
        <taxon>Pezizomycotina</taxon>
        <taxon>Sordariomycetes</taxon>
        <taxon>Hypocreomycetidae</taxon>
        <taxon>Glomerellales</taxon>
        <taxon>Glomerellaceae</taxon>
        <taxon>Colletotrichum</taxon>
        <taxon>Colletotrichum graminicola species complex</taxon>
    </lineage>
</organism>
<evidence type="ECO:0000256" key="3">
    <source>
        <dbReference type="ARBA" id="ARBA00022679"/>
    </source>
</evidence>
<comment type="caution">
    <text evidence="5">The sequence shown here is derived from an EMBL/GenBank/DDBJ whole genome shotgun (WGS) entry which is preliminary data.</text>
</comment>
<reference evidence="5" key="1">
    <citation type="submission" date="2021-06" db="EMBL/GenBank/DDBJ databases">
        <title>Comparative genomics, transcriptomics and evolutionary studies reveal genomic signatures of adaptation to plant cell wall in hemibiotrophic fungi.</title>
        <authorList>
            <consortium name="DOE Joint Genome Institute"/>
            <person name="Baroncelli R."/>
            <person name="Diaz J.F."/>
            <person name="Benocci T."/>
            <person name="Peng M."/>
            <person name="Battaglia E."/>
            <person name="Haridas S."/>
            <person name="Andreopoulos W."/>
            <person name="Labutti K."/>
            <person name="Pangilinan J."/>
            <person name="Floch G.L."/>
            <person name="Makela M.R."/>
            <person name="Henrissat B."/>
            <person name="Grigoriev I.V."/>
            <person name="Crouch J.A."/>
            <person name="De Vries R.P."/>
            <person name="Sukno S.A."/>
            <person name="Thon M.R."/>
        </authorList>
    </citation>
    <scope>NUCLEOTIDE SEQUENCE</scope>
    <source>
        <strain evidence="5">MAFF235873</strain>
    </source>
</reference>
<name>A0AAD9HKI2_9PEZI</name>
<dbReference type="PANTHER" id="PTHR43775:SF20">
    <property type="entry name" value="HYBRID PKS-NRPS SYNTHETASE APDA"/>
    <property type="match status" value="1"/>
</dbReference>
<dbReference type="Pfam" id="PF00109">
    <property type="entry name" value="ketoacyl-synt"/>
    <property type="match status" value="1"/>
</dbReference>
<keyword evidence="2" id="KW-0597">Phosphoprotein</keyword>
<keyword evidence="3" id="KW-0808">Transferase</keyword>
<evidence type="ECO:0000313" key="5">
    <source>
        <dbReference type="EMBL" id="KAK2030548.1"/>
    </source>
</evidence>
<protein>
    <submittedName>
        <fullName evidence="5">Ketoacyl-synt-domain-containing protein</fullName>
    </submittedName>
</protein>
<evidence type="ECO:0000256" key="1">
    <source>
        <dbReference type="ARBA" id="ARBA00022450"/>
    </source>
</evidence>
<dbReference type="GO" id="GO:0004312">
    <property type="term" value="F:fatty acid synthase activity"/>
    <property type="evidence" value="ECO:0007669"/>
    <property type="project" value="TreeGrafter"/>
</dbReference>
<sequence length="163" mass="17971">MTSSTKVQNQKKSVWRQTLLMKKALKRLSGSIKSLSGLGLSKLEGFYHGDASHHGTTSSRCSYFLEDDDVTMFDAQFFSIGPQEAEAMDPQHRLLLEVVYEGLEDAGISLEETSGTATSAYVGLMSADWQDLQLICFYSFCGVGSFMLGTSESAFKEIILELL</sequence>
<dbReference type="InterPro" id="IPR014030">
    <property type="entry name" value="Ketoacyl_synth_N"/>
</dbReference>
<dbReference type="SMART" id="SM00825">
    <property type="entry name" value="PKS_KS"/>
    <property type="match status" value="1"/>
</dbReference>
<gene>
    <name evidence="5" type="ORF">LX32DRAFT_651512</name>
</gene>
<dbReference type="PANTHER" id="PTHR43775">
    <property type="entry name" value="FATTY ACID SYNTHASE"/>
    <property type="match status" value="1"/>
</dbReference>
<keyword evidence="6" id="KW-1185">Reference proteome</keyword>
<dbReference type="InterPro" id="IPR020841">
    <property type="entry name" value="PKS_Beta-ketoAc_synthase_dom"/>
</dbReference>
<accession>A0AAD9HKI2</accession>
<evidence type="ECO:0000313" key="6">
    <source>
        <dbReference type="Proteomes" id="UP001232148"/>
    </source>
</evidence>
<dbReference type="Gene3D" id="3.40.47.10">
    <property type="match status" value="1"/>
</dbReference>
<feature type="domain" description="Ketosynthase family 3 (KS3)" evidence="4">
    <location>
        <begin position="27"/>
        <end position="156"/>
    </location>
</feature>
<dbReference type="InterPro" id="IPR050091">
    <property type="entry name" value="PKS_NRPS_Biosynth_Enz"/>
</dbReference>
<dbReference type="EMBL" id="MU842850">
    <property type="protein sequence ID" value="KAK2030548.1"/>
    <property type="molecule type" value="Genomic_DNA"/>
</dbReference>
<dbReference type="GO" id="GO:0044550">
    <property type="term" value="P:secondary metabolite biosynthetic process"/>
    <property type="evidence" value="ECO:0007669"/>
    <property type="project" value="TreeGrafter"/>
</dbReference>
<dbReference type="GO" id="GO:0006633">
    <property type="term" value="P:fatty acid biosynthetic process"/>
    <property type="evidence" value="ECO:0007669"/>
    <property type="project" value="TreeGrafter"/>
</dbReference>
<evidence type="ECO:0000256" key="2">
    <source>
        <dbReference type="ARBA" id="ARBA00022553"/>
    </source>
</evidence>
<dbReference type="SUPFAM" id="SSF53901">
    <property type="entry name" value="Thiolase-like"/>
    <property type="match status" value="1"/>
</dbReference>
<dbReference type="InterPro" id="IPR016039">
    <property type="entry name" value="Thiolase-like"/>
</dbReference>
<dbReference type="AlphaFoldDB" id="A0AAD9HKI2"/>